<proteinExistence type="predicted"/>
<dbReference type="Pfam" id="PF00027">
    <property type="entry name" value="cNMP_binding"/>
    <property type="match status" value="1"/>
</dbReference>
<name>A0A562TMI5_9SPHI</name>
<dbReference type="InterPro" id="IPR014710">
    <property type="entry name" value="RmlC-like_jellyroll"/>
</dbReference>
<sequence length="192" mass="22340">MFAEFETFIKTHTALCDDDIKLIRSRAIEKVVRRKELLLQEGEICRYKMFVSKGLVRTFCTRDDGSEHILQFSPQNSWTTDPESFDNLTPSHCNIDALERSELILWTKSDFDYLFANIPGLKAYSEKLVARNLYLVRKRVLSNISATAEEKYDEFIKNYPDVFSRVSLHMVASYLGVSLKTLSRIRQAQLIR</sequence>
<accession>A0A562TMI5</accession>
<reference evidence="2 3" key="1">
    <citation type="submission" date="2019-07" db="EMBL/GenBank/DDBJ databases">
        <title>Genomic Encyclopedia of Archaeal and Bacterial Type Strains, Phase II (KMG-II): from individual species to whole genera.</title>
        <authorList>
            <person name="Goeker M."/>
        </authorList>
    </citation>
    <scope>NUCLEOTIDE SEQUENCE [LARGE SCALE GENOMIC DNA]</scope>
    <source>
        <strain evidence="2 3">ATCC BAA-1854</strain>
    </source>
</reference>
<dbReference type="Gene3D" id="2.60.120.10">
    <property type="entry name" value="Jelly Rolls"/>
    <property type="match status" value="1"/>
</dbReference>
<organism evidence="2 3">
    <name type="scientific">Mucilaginibacter frigoritolerans</name>
    <dbReference type="NCBI Taxonomy" id="652788"/>
    <lineage>
        <taxon>Bacteria</taxon>
        <taxon>Pseudomonadati</taxon>
        <taxon>Bacteroidota</taxon>
        <taxon>Sphingobacteriia</taxon>
        <taxon>Sphingobacteriales</taxon>
        <taxon>Sphingobacteriaceae</taxon>
        <taxon>Mucilaginibacter</taxon>
    </lineage>
</organism>
<gene>
    <name evidence="2" type="ORF">JN11_04570</name>
</gene>
<feature type="domain" description="Cyclic nucleotide-binding" evidence="1">
    <location>
        <begin position="30"/>
        <end position="116"/>
    </location>
</feature>
<dbReference type="EMBL" id="VLLI01000018">
    <property type="protein sequence ID" value="TWI94789.1"/>
    <property type="molecule type" value="Genomic_DNA"/>
</dbReference>
<dbReference type="Proteomes" id="UP000317010">
    <property type="component" value="Unassembled WGS sequence"/>
</dbReference>
<dbReference type="AlphaFoldDB" id="A0A562TMI5"/>
<protein>
    <submittedName>
        <fullName evidence="2">CRP-like cAMP-binding protein</fullName>
    </submittedName>
</protein>
<evidence type="ECO:0000313" key="2">
    <source>
        <dbReference type="EMBL" id="TWI94789.1"/>
    </source>
</evidence>
<evidence type="ECO:0000313" key="3">
    <source>
        <dbReference type="Proteomes" id="UP000317010"/>
    </source>
</evidence>
<comment type="caution">
    <text evidence="2">The sequence shown here is derived from an EMBL/GenBank/DDBJ whole genome shotgun (WGS) entry which is preliminary data.</text>
</comment>
<dbReference type="SUPFAM" id="SSF51206">
    <property type="entry name" value="cAMP-binding domain-like"/>
    <property type="match status" value="1"/>
</dbReference>
<dbReference type="InterPro" id="IPR000595">
    <property type="entry name" value="cNMP-bd_dom"/>
</dbReference>
<evidence type="ECO:0000259" key="1">
    <source>
        <dbReference type="Pfam" id="PF00027"/>
    </source>
</evidence>
<dbReference type="OrthoDB" id="1092431at2"/>
<dbReference type="InterPro" id="IPR018490">
    <property type="entry name" value="cNMP-bd_dom_sf"/>
</dbReference>
<dbReference type="RefSeq" id="WP_144916336.1">
    <property type="nucleotide sequence ID" value="NZ_VLLI01000018.1"/>
</dbReference>
<keyword evidence="3" id="KW-1185">Reference proteome</keyword>